<reference evidence="3" key="1">
    <citation type="journal article" date="2017" name="Nat. Commun.">
        <title>The asparagus genome sheds light on the origin and evolution of a young Y chromosome.</title>
        <authorList>
            <person name="Harkess A."/>
            <person name="Zhou J."/>
            <person name="Xu C."/>
            <person name="Bowers J.E."/>
            <person name="Van der Hulst R."/>
            <person name="Ayyampalayam S."/>
            <person name="Mercati F."/>
            <person name="Riccardi P."/>
            <person name="McKain M.R."/>
            <person name="Kakrana A."/>
            <person name="Tang H."/>
            <person name="Ray J."/>
            <person name="Groenendijk J."/>
            <person name="Arikit S."/>
            <person name="Mathioni S.M."/>
            <person name="Nakano M."/>
            <person name="Shan H."/>
            <person name="Telgmann-Rauber A."/>
            <person name="Kanno A."/>
            <person name="Yue Z."/>
            <person name="Chen H."/>
            <person name="Li W."/>
            <person name="Chen Y."/>
            <person name="Xu X."/>
            <person name="Zhang Y."/>
            <person name="Luo S."/>
            <person name="Chen H."/>
            <person name="Gao J."/>
            <person name="Mao Z."/>
            <person name="Pires J.C."/>
            <person name="Luo M."/>
            <person name="Kudrna D."/>
            <person name="Wing R.A."/>
            <person name="Meyers B.C."/>
            <person name="Yi K."/>
            <person name="Kong H."/>
            <person name="Lavrijsen P."/>
            <person name="Sunseri F."/>
            <person name="Falavigna A."/>
            <person name="Ye Y."/>
            <person name="Leebens-Mack J.H."/>
            <person name="Chen G."/>
        </authorList>
    </citation>
    <scope>NUCLEOTIDE SEQUENCE [LARGE SCALE GENOMIC DNA]</scope>
    <source>
        <strain evidence="3">cv. DH0086</strain>
    </source>
</reference>
<dbReference type="PANTHER" id="PTHR47937">
    <property type="entry name" value="PLASTID TRANSCRIPTIONALLY ACTIVE CHROMOSOME 2-LIKE PROTEIN"/>
    <property type="match status" value="1"/>
</dbReference>
<organism evidence="2 3">
    <name type="scientific">Asparagus officinalis</name>
    <name type="common">Garden asparagus</name>
    <dbReference type="NCBI Taxonomy" id="4686"/>
    <lineage>
        <taxon>Eukaryota</taxon>
        <taxon>Viridiplantae</taxon>
        <taxon>Streptophyta</taxon>
        <taxon>Embryophyta</taxon>
        <taxon>Tracheophyta</taxon>
        <taxon>Spermatophyta</taxon>
        <taxon>Magnoliopsida</taxon>
        <taxon>Liliopsida</taxon>
        <taxon>Asparagales</taxon>
        <taxon>Asparagaceae</taxon>
        <taxon>Asparagoideae</taxon>
        <taxon>Asparagus</taxon>
    </lineage>
</organism>
<proteinExistence type="predicted"/>
<dbReference type="PANTHER" id="PTHR47937:SF2">
    <property type="entry name" value="PENTATRICOPEPTIDE (PPR) REPEAT-CONTAINING PROTEIN, PF01535'-RELATED"/>
    <property type="match status" value="1"/>
</dbReference>
<feature type="compositionally biased region" description="Pro residues" evidence="1">
    <location>
        <begin position="72"/>
        <end position="82"/>
    </location>
</feature>
<name>A0A5P1F5W2_ASPOF</name>
<dbReference type="Proteomes" id="UP000243459">
    <property type="component" value="Chromosome 4"/>
</dbReference>
<gene>
    <name evidence="2" type="ORF">A4U43_C04F27690</name>
</gene>
<evidence type="ECO:0000313" key="2">
    <source>
        <dbReference type="EMBL" id="ONK73143.1"/>
    </source>
</evidence>
<feature type="region of interest" description="Disordered" evidence="1">
    <location>
        <begin position="43"/>
        <end position="94"/>
    </location>
</feature>
<dbReference type="AlphaFoldDB" id="A0A5P1F5W2"/>
<dbReference type="Gramene" id="ONK73143">
    <property type="protein sequence ID" value="ONK73143"/>
    <property type="gene ID" value="A4U43_C04F27690"/>
</dbReference>
<dbReference type="EMBL" id="CM007384">
    <property type="protein sequence ID" value="ONK73143.1"/>
    <property type="molecule type" value="Genomic_DNA"/>
</dbReference>
<evidence type="ECO:0000313" key="3">
    <source>
        <dbReference type="Proteomes" id="UP000243459"/>
    </source>
</evidence>
<accession>A0A5P1F5W2</accession>
<sequence length="147" mass="16017">MSLSRLLLRSLRSSAIHLGRARRARGRHRSVCRWRPGRFLLRRGGRRRGAADASAASASSPLSTPSRRDPSAPRPPPDPNAPRLPDSTVSRCGPRLSLHNQVQSLIRCGESRSGLGVGEACGVLEDPADRVHLYAVMAAMLRAKRVE</sequence>
<keyword evidence="3" id="KW-1185">Reference proteome</keyword>
<protein>
    <submittedName>
        <fullName evidence="2">Uncharacterized protein</fullName>
    </submittedName>
</protein>
<dbReference type="InterPro" id="IPR052308">
    <property type="entry name" value="PPR_domain-containing"/>
</dbReference>
<evidence type="ECO:0000256" key="1">
    <source>
        <dbReference type="SAM" id="MobiDB-lite"/>
    </source>
</evidence>
<feature type="compositionally biased region" description="Low complexity" evidence="1">
    <location>
        <begin position="51"/>
        <end position="65"/>
    </location>
</feature>